<evidence type="ECO:0000256" key="8">
    <source>
        <dbReference type="ARBA" id="ARBA00023211"/>
    </source>
</evidence>
<evidence type="ECO:0000256" key="2">
    <source>
        <dbReference type="ARBA" id="ARBA00001936"/>
    </source>
</evidence>
<dbReference type="InterPro" id="IPR036646">
    <property type="entry name" value="PGAM_B_sf"/>
</dbReference>
<keyword evidence="7" id="KW-0324">Glycolysis</keyword>
<protein>
    <recommendedName>
        <fullName evidence="5">phosphoglycerate mutase (2,3-diphosphoglycerate-independent)</fullName>
        <ecNumber evidence="5">5.4.2.12</ecNumber>
    </recommendedName>
</protein>
<organism evidence="11 12">
    <name type="scientific">SAR86 cluster bacterium</name>
    <dbReference type="NCBI Taxonomy" id="2030880"/>
    <lineage>
        <taxon>Bacteria</taxon>
        <taxon>Pseudomonadati</taxon>
        <taxon>Pseudomonadota</taxon>
        <taxon>Gammaproteobacteria</taxon>
        <taxon>SAR86 cluster</taxon>
    </lineage>
</organism>
<feature type="domain" description="BPG-independent PGAM N-terminal" evidence="10">
    <location>
        <begin position="83"/>
        <end position="204"/>
    </location>
</feature>
<evidence type="ECO:0000256" key="6">
    <source>
        <dbReference type="ARBA" id="ARBA00022723"/>
    </source>
</evidence>
<evidence type="ECO:0000256" key="5">
    <source>
        <dbReference type="ARBA" id="ARBA00012026"/>
    </source>
</evidence>
<dbReference type="InterPro" id="IPR005995">
    <property type="entry name" value="Pgm_bpd_ind"/>
</dbReference>
<dbReference type="GO" id="GO:0004619">
    <property type="term" value="F:phosphoglycerate mutase activity"/>
    <property type="evidence" value="ECO:0007669"/>
    <property type="project" value="UniProtKB-EC"/>
</dbReference>
<dbReference type="GO" id="GO:0005829">
    <property type="term" value="C:cytosol"/>
    <property type="evidence" value="ECO:0007669"/>
    <property type="project" value="TreeGrafter"/>
</dbReference>
<sequence>MSKKVPYALIILDGWGEREASDSNAIKLANTPVLDQLQQTRPHCLISCSGEDVGLPAGQMGNSEVGHMTLGAGRVIDQDLTRINKAITQGDFFNNPVLMDSMDQLAAAGKALHIMGLLSPGGVHSHEDQMQAAVKMAFGRGLKTVYVHAFLDGRDVPPKSAEASLVNMQAYIDNLGRGGIASVVGRYYAMDRDNRWERVEPAYN</sequence>
<dbReference type="Gene3D" id="3.40.720.10">
    <property type="entry name" value="Alkaline Phosphatase, subunit A"/>
    <property type="match status" value="1"/>
</dbReference>
<gene>
    <name evidence="11" type="ORF">HQ497_12195</name>
</gene>
<comment type="caution">
    <text evidence="11">The sequence shown here is derived from an EMBL/GenBank/DDBJ whole genome shotgun (WGS) entry which is preliminary data.</text>
</comment>
<evidence type="ECO:0000259" key="10">
    <source>
        <dbReference type="Pfam" id="PF06415"/>
    </source>
</evidence>
<dbReference type="GO" id="GO:0030145">
    <property type="term" value="F:manganese ion binding"/>
    <property type="evidence" value="ECO:0007669"/>
    <property type="project" value="InterPro"/>
</dbReference>
<evidence type="ECO:0000256" key="7">
    <source>
        <dbReference type="ARBA" id="ARBA00023152"/>
    </source>
</evidence>
<dbReference type="AlphaFoldDB" id="A0A972VYQ3"/>
<dbReference type="Pfam" id="PF06415">
    <property type="entry name" value="iPGM_N"/>
    <property type="match status" value="1"/>
</dbReference>
<dbReference type="EMBL" id="JABMOJ010000458">
    <property type="protein sequence ID" value="NQV66113.1"/>
    <property type="molecule type" value="Genomic_DNA"/>
</dbReference>
<name>A0A972VYQ3_9GAMM</name>
<dbReference type="Proteomes" id="UP000754644">
    <property type="component" value="Unassembled WGS sequence"/>
</dbReference>
<evidence type="ECO:0000256" key="9">
    <source>
        <dbReference type="ARBA" id="ARBA00023235"/>
    </source>
</evidence>
<dbReference type="InterPro" id="IPR017850">
    <property type="entry name" value="Alkaline_phosphatase_core_sf"/>
</dbReference>
<evidence type="ECO:0000313" key="11">
    <source>
        <dbReference type="EMBL" id="NQV66113.1"/>
    </source>
</evidence>
<dbReference type="Gene3D" id="3.40.1450.10">
    <property type="entry name" value="BPG-independent phosphoglycerate mutase, domain B"/>
    <property type="match status" value="1"/>
</dbReference>
<dbReference type="GO" id="GO:0006096">
    <property type="term" value="P:glycolytic process"/>
    <property type="evidence" value="ECO:0007669"/>
    <property type="project" value="UniProtKB-KW"/>
</dbReference>
<dbReference type="SUPFAM" id="SSF64158">
    <property type="entry name" value="2,3-Bisphosphoglycerate-independent phosphoglycerate mutase, substrate-binding domain"/>
    <property type="match status" value="1"/>
</dbReference>
<evidence type="ECO:0000313" key="12">
    <source>
        <dbReference type="Proteomes" id="UP000754644"/>
    </source>
</evidence>
<dbReference type="EC" id="5.4.2.12" evidence="5"/>
<accession>A0A972VYQ3</accession>
<keyword evidence="9" id="KW-0413">Isomerase</keyword>
<comment type="catalytic activity">
    <reaction evidence="1">
        <text>(2R)-2-phosphoglycerate = (2R)-3-phosphoglycerate</text>
        <dbReference type="Rhea" id="RHEA:15901"/>
        <dbReference type="ChEBI" id="CHEBI:58272"/>
        <dbReference type="ChEBI" id="CHEBI:58289"/>
        <dbReference type="EC" id="5.4.2.12"/>
    </reaction>
</comment>
<dbReference type="SUPFAM" id="SSF53649">
    <property type="entry name" value="Alkaline phosphatase-like"/>
    <property type="match status" value="1"/>
</dbReference>
<feature type="non-terminal residue" evidence="11">
    <location>
        <position position="204"/>
    </location>
</feature>
<comment type="pathway">
    <text evidence="3">Carbohydrate degradation; glycolysis; pyruvate from D-glyceraldehyde 3-phosphate: step 3/5.</text>
</comment>
<comment type="cofactor">
    <cofactor evidence="2">
        <name>Mn(2+)</name>
        <dbReference type="ChEBI" id="CHEBI:29035"/>
    </cofactor>
</comment>
<dbReference type="InterPro" id="IPR011258">
    <property type="entry name" value="BPG-indep_PGM_N"/>
</dbReference>
<dbReference type="PANTHER" id="PTHR31637:SF0">
    <property type="entry name" value="2,3-BISPHOSPHOGLYCERATE-INDEPENDENT PHOSPHOGLYCERATE MUTASE"/>
    <property type="match status" value="1"/>
</dbReference>
<comment type="similarity">
    <text evidence="4">Belongs to the BPG-independent phosphoglycerate mutase family.</text>
</comment>
<evidence type="ECO:0000256" key="4">
    <source>
        <dbReference type="ARBA" id="ARBA00008819"/>
    </source>
</evidence>
<keyword evidence="6" id="KW-0479">Metal-binding</keyword>
<keyword evidence="8" id="KW-0464">Manganese</keyword>
<proteinExistence type="inferred from homology"/>
<evidence type="ECO:0000256" key="1">
    <source>
        <dbReference type="ARBA" id="ARBA00000370"/>
    </source>
</evidence>
<dbReference type="PANTHER" id="PTHR31637">
    <property type="entry name" value="2,3-BISPHOSPHOGLYCERATE-INDEPENDENT PHOSPHOGLYCERATE MUTASE"/>
    <property type="match status" value="1"/>
</dbReference>
<reference evidence="11" key="1">
    <citation type="submission" date="2020-05" db="EMBL/GenBank/DDBJ databases">
        <title>Sulfur intermediates as new biogeochemical hubs in an aquatic model microbial ecosystem.</title>
        <authorList>
            <person name="Vigneron A."/>
        </authorList>
    </citation>
    <scope>NUCLEOTIDE SEQUENCE</scope>
    <source>
        <strain evidence="11">Bin.250</strain>
    </source>
</reference>
<evidence type="ECO:0000256" key="3">
    <source>
        <dbReference type="ARBA" id="ARBA00004798"/>
    </source>
</evidence>
<dbReference type="GO" id="GO:0006007">
    <property type="term" value="P:glucose catabolic process"/>
    <property type="evidence" value="ECO:0007669"/>
    <property type="project" value="InterPro"/>
</dbReference>